<dbReference type="NCBIfam" id="TIGR03088">
    <property type="entry name" value="stp2"/>
    <property type="match status" value="1"/>
</dbReference>
<dbReference type="PANTHER" id="PTHR45947">
    <property type="entry name" value="SULFOQUINOVOSYL TRANSFERASE SQD2"/>
    <property type="match status" value="1"/>
</dbReference>
<proteinExistence type="predicted"/>
<gene>
    <name evidence="2" type="ORF">DXX93_00595</name>
</gene>
<accession>A0A3E0TKV7</accession>
<dbReference type="SUPFAM" id="SSF53756">
    <property type="entry name" value="UDP-Glycosyltransferase/glycogen phosphorylase"/>
    <property type="match status" value="1"/>
</dbReference>
<evidence type="ECO:0000313" key="2">
    <source>
        <dbReference type="EMBL" id="REL25199.1"/>
    </source>
</evidence>
<dbReference type="InterPro" id="IPR028098">
    <property type="entry name" value="Glyco_trans_4-like_N"/>
</dbReference>
<organism evidence="2 3">
    <name type="scientific">Thalassotalea euphylliae</name>
    <dbReference type="NCBI Taxonomy" id="1655234"/>
    <lineage>
        <taxon>Bacteria</taxon>
        <taxon>Pseudomonadati</taxon>
        <taxon>Pseudomonadota</taxon>
        <taxon>Gammaproteobacteria</taxon>
        <taxon>Alteromonadales</taxon>
        <taxon>Colwelliaceae</taxon>
        <taxon>Thalassotalea</taxon>
    </lineage>
</organism>
<dbReference type="RefSeq" id="WP_116006362.1">
    <property type="nucleotide sequence ID" value="NZ_QUOU01000001.1"/>
</dbReference>
<reference evidence="2 3" key="1">
    <citation type="submission" date="2018-08" db="EMBL/GenBank/DDBJ databases">
        <title>Thalassotalea euphylliae genome.</title>
        <authorList>
            <person name="Summers S."/>
            <person name="Rice S.A."/>
            <person name="Freckelton M.L."/>
            <person name="Nedved B.T."/>
            <person name="Hadfield M.G."/>
        </authorList>
    </citation>
    <scope>NUCLEOTIDE SEQUENCE [LARGE SCALE GENOMIC DNA]</scope>
    <source>
        <strain evidence="2 3">H1</strain>
    </source>
</reference>
<evidence type="ECO:0000259" key="1">
    <source>
        <dbReference type="Pfam" id="PF13439"/>
    </source>
</evidence>
<feature type="domain" description="Glycosyltransferase subfamily 4-like N-terminal" evidence="1">
    <location>
        <begin position="18"/>
        <end position="177"/>
    </location>
</feature>
<dbReference type="Pfam" id="PF13439">
    <property type="entry name" value="Glyco_transf_4"/>
    <property type="match status" value="1"/>
</dbReference>
<comment type="caution">
    <text evidence="2">The sequence shown here is derived from an EMBL/GenBank/DDBJ whole genome shotgun (WGS) entry which is preliminary data.</text>
</comment>
<dbReference type="InterPro" id="IPR050194">
    <property type="entry name" value="Glycosyltransferase_grp1"/>
</dbReference>
<keyword evidence="2" id="KW-0808">Transferase</keyword>
<dbReference type="Pfam" id="PF13692">
    <property type="entry name" value="Glyco_trans_1_4"/>
    <property type="match status" value="1"/>
</dbReference>
<dbReference type="PANTHER" id="PTHR45947:SF3">
    <property type="entry name" value="SULFOQUINOVOSYL TRANSFERASE SQD2"/>
    <property type="match status" value="1"/>
</dbReference>
<dbReference type="Gene3D" id="3.40.50.2000">
    <property type="entry name" value="Glycogen Phosphorylase B"/>
    <property type="match status" value="2"/>
</dbReference>
<dbReference type="Proteomes" id="UP000256478">
    <property type="component" value="Unassembled WGS sequence"/>
</dbReference>
<dbReference type="AlphaFoldDB" id="A0A3E0TKV7"/>
<protein>
    <submittedName>
        <fullName evidence="2">TIGR03088 family PEP-CTERM/XrtA system glycosyltransferase</fullName>
    </submittedName>
</protein>
<dbReference type="OrthoDB" id="9775208at2"/>
<evidence type="ECO:0000313" key="3">
    <source>
        <dbReference type="Proteomes" id="UP000256478"/>
    </source>
</evidence>
<sequence length="391" mass="43650">MSQPQIHIAHIIYSFATGGLENGVVNLINHLPEQDYRHSIICISKHDPHFFRRIKTSNVKVYDLHKKPGKGIAWLIACWRLLKKIKPDICHSRNLNPLEAQVAAWLAGVPVRIHGEHGWDVNDLNGGNKKNQRIKKFFKPFIHRYVALSKESFAYLEHKIAVPVNKLTHICNGVDVDKFSQHTKGNDFGFSTTTTANLVFGTVGRQVKVKNHQQLLDAFIKLKQSDTPNAHRAKLLIVGDGVLKERLTATAQQSGYDEDICFAGHRDDIPQTMAAMDVFVLPSLAEGISNTILEAMASGLPVIATNVGGNPDLIMAEHHSSHLVEVNDVTALSDAMAQYLIHHELLEKDSSKVREHCIKHFSIESMVGKYHDLYTSLYQQKVSGRGKTCAA</sequence>
<dbReference type="EMBL" id="QUOU01000001">
    <property type="protein sequence ID" value="REL25199.1"/>
    <property type="molecule type" value="Genomic_DNA"/>
</dbReference>
<dbReference type="InterPro" id="IPR017522">
    <property type="entry name" value="Sugar_tfrase_PEP-CTERM_Stp2"/>
</dbReference>
<dbReference type="GO" id="GO:0016758">
    <property type="term" value="F:hexosyltransferase activity"/>
    <property type="evidence" value="ECO:0007669"/>
    <property type="project" value="TreeGrafter"/>
</dbReference>
<name>A0A3E0TKV7_9GAMM</name>